<evidence type="ECO:0000313" key="5">
    <source>
        <dbReference type="EMBL" id="JAS92005.1"/>
    </source>
</evidence>
<dbReference type="EMBL" id="GECU01015701">
    <property type="protein sequence ID" value="JAS92005.1"/>
    <property type="molecule type" value="Transcribed_RNA"/>
</dbReference>
<dbReference type="EMBL" id="GECU01017013">
    <property type="protein sequence ID" value="JAS90693.1"/>
    <property type="molecule type" value="Transcribed_RNA"/>
</dbReference>
<name>A0A1B6H9X9_9HEMI</name>
<keyword evidence="1" id="KW-0175">Coiled coil</keyword>
<protein>
    <submittedName>
        <fullName evidence="3">Uncharacterized protein</fullName>
    </submittedName>
</protein>
<evidence type="ECO:0000313" key="3">
    <source>
        <dbReference type="EMBL" id="JAS71490.1"/>
    </source>
</evidence>
<reference evidence="3" key="1">
    <citation type="submission" date="2015-11" db="EMBL/GenBank/DDBJ databases">
        <title>De novo transcriptome assembly of four potential Pierce s Disease insect vectors from Arizona vineyards.</title>
        <authorList>
            <person name="Tassone E.E."/>
        </authorList>
    </citation>
    <scope>NUCLEOTIDE SEQUENCE</scope>
</reference>
<feature type="region of interest" description="Disordered" evidence="2">
    <location>
        <begin position="1"/>
        <end position="36"/>
    </location>
</feature>
<feature type="coiled-coil region" evidence="1">
    <location>
        <begin position="97"/>
        <end position="160"/>
    </location>
</feature>
<proteinExistence type="predicted"/>
<sequence length="315" mass="35900">RRYEKTVGMGVLEPSGEALTEDVPATPPGVRDLGEDSGEEDLFAETIGDVPSVFSYSHDLSFKDILPVLPTKGELDLREYGGWQQPRQGKKYCTGCLEDVKRDLSKLADAVDIYRVERDAVKKENEALKNEVEALKKLLKEKEEKEKADVVVTIENANEDPVEVSIRKRNFENARSYFNKTSDPRNLPETGKYGIQSFSVSLPRENGIQGFENKSKKSVAELRKEFFAKEFQSEQKTFTSSNYLEIKPEEKKETLRSRLNLRIKPKKKITEIISKLASKFGGPKVIPEAPQISMFQRFEKTRIVWESDAERRVTA</sequence>
<organism evidence="3">
    <name type="scientific">Homalodisca liturata</name>
    <dbReference type="NCBI Taxonomy" id="320908"/>
    <lineage>
        <taxon>Eukaryota</taxon>
        <taxon>Metazoa</taxon>
        <taxon>Ecdysozoa</taxon>
        <taxon>Arthropoda</taxon>
        <taxon>Hexapoda</taxon>
        <taxon>Insecta</taxon>
        <taxon>Pterygota</taxon>
        <taxon>Neoptera</taxon>
        <taxon>Paraneoptera</taxon>
        <taxon>Hemiptera</taxon>
        <taxon>Auchenorrhyncha</taxon>
        <taxon>Membracoidea</taxon>
        <taxon>Cicadellidae</taxon>
        <taxon>Cicadellinae</taxon>
        <taxon>Proconiini</taxon>
        <taxon>Homalodisca</taxon>
    </lineage>
</organism>
<dbReference type="EMBL" id="GECU01036216">
    <property type="protein sequence ID" value="JAS71490.1"/>
    <property type="molecule type" value="Transcribed_RNA"/>
</dbReference>
<accession>A0A1B6H9X9</accession>
<evidence type="ECO:0000256" key="2">
    <source>
        <dbReference type="SAM" id="MobiDB-lite"/>
    </source>
</evidence>
<gene>
    <name evidence="4" type="ORF">g.54380</name>
    <name evidence="3" type="ORF">g.54382</name>
    <name evidence="5" type="ORF">g.54383</name>
</gene>
<dbReference type="AlphaFoldDB" id="A0A1B6H9X9"/>
<feature type="non-terminal residue" evidence="3">
    <location>
        <position position="1"/>
    </location>
</feature>
<evidence type="ECO:0000256" key="1">
    <source>
        <dbReference type="SAM" id="Coils"/>
    </source>
</evidence>
<evidence type="ECO:0000313" key="4">
    <source>
        <dbReference type="EMBL" id="JAS90693.1"/>
    </source>
</evidence>